<name>A0A8X6XRD3_9ARAC</name>
<keyword evidence="3 5" id="KW-1133">Transmembrane helix</keyword>
<dbReference type="InterPro" id="IPR050307">
    <property type="entry name" value="Sterol_Desaturase_Related"/>
</dbReference>
<gene>
    <name evidence="7" type="primary">GL1-11</name>
    <name evidence="7" type="ORF">TNIN_480961</name>
</gene>
<dbReference type="Proteomes" id="UP000886998">
    <property type="component" value="Unassembled WGS sequence"/>
</dbReference>
<sequence>IPINKVLKVIMQVLINQFVFGILFGFGYYYFLIWRGYDSGKTIPTFQRFVFDFAVYNLIEEAGFYYGHRLLHHPRLYKYIHKQHHEWTAPIAITATYCHPIEYCFCNLFPVLLGPSLLGSHPFTAWIWFLAATMNTLNSHSGYHFPFLFSPEAHDYHHLK</sequence>
<dbReference type="OrthoDB" id="6422902at2759"/>
<dbReference type="EMBL" id="BMAV01011807">
    <property type="protein sequence ID" value="GFY57906.1"/>
    <property type="molecule type" value="Genomic_DNA"/>
</dbReference>
<feature type="non-terminal residue" evidence="7">
    <location>
        <position position="1"/>
    </location>
</feature>
<dbReference type="InterPro" id="IPR006694">
    <property type="entry name" value="Fatty_acid_hydroxylase"/>
</dbReference>
<reference evidence="7" key="1">
    <citation type="submission" date="2020-08" db="EMBL/GenBank/DDBJ databases">
        <title>Multicomponent nature underlies the extraordinary mechanical properties of spider dragline silk.</title>
        <authorList>
            <person name="Kono N."/>
            <person name="Nakamura H."/>
            <person name="Mori M."/>
            <person name="Yoshida Y."/>
            <person name="Ohtoshi R."/>
            <person name="Malay A.D."/>
            <person name="Moran D.A.P."/>
            <person name="Tomita M."/>
            <person name="Numata K."/>
            <person name="Arakawa K."/>
        </authorList>
    </citation>
    <scope>NUCLEOTIDE SEQUENCE</scope>
</reference>
<evidence type="ECO:0000256" key="4">
    <source>
        <dbReference type="ARBA" id="ARBA00023136"/>
    </source>
</evidence>
<evidence type="ECO:0000256" key="1">
    <source>
        <dbReference type="ARBA" id="ARBA00004370"/>
    </source>
</evidence>
<evidence type="ECO:0000313" key="7">
    <source>
        <dbReference type="EMBL" id="GFY57906.1"/>
    </source>
</evidence>
<dbReference type="GO" id="GO:0005506">
    <property type="term" value="F:iron ion binding"/>
    <property type="evidence" value="ECO:0007669"/>
    <property type="project" value="InterPro"/>
</dbReference>
<evidence type="ECO:0000256" key="2">
    <source>
        <dbReference type="ARBA" id="ARBA00022692"/>
    </source>
</evidence>
<evidence type="ECO:0000256" key="5">
    <source>
        <dbReference type="SAM" id="Phobius"/>
    </source>
</evidence>
<accession>A0A8X6XRD3</accession>
<dbReference type="GO" id="GO:0016491">
    <property type="term" value="F:oxidoreductase activity"/>
    <property type="evidence" value="ECO:0007669"/>
    <property type="project" value="InterPro"/>
</dbReference>
<evidence type="ECO:0000256" key="3">
    <source>
        <dbReference type="ARBA" id="ARBA00022989"/>
    </source>
</evidence>
<dbReference type="AlphaFoldDB" id="A0A8X6XRD3"/>
<feature type="transmembrane region" description="Helical" evidence="5">
    <location>
        <begin position="6"/>
        <end position="31"/>
    </location>
</feature>
<dbReference type="Pfam" id="PF04116">
    <property type="entry name" value="FA_hydroxylase"/>
    <property type="match status" value="1"/>
</dbReference>
<keyword evidence="4 5" id="KW-0472">Membrane</keyword>
<dbReference type="GO" id="GO:0008610">
    <property type="term" value="P:lipid biosynthetic process"/>
    <property type="evidence" value="ECO:0007669"/>
    <property type="project" value="InterPro"/>
</dbReference>
<keyword evidence="8" id="KW-1185">Reference proteome</keyword>
<keyword evidence="2 5" id="KW-0812">Transmembrane</keyword>
<organism evidence="7 8">
    <name type="scientific">Trichonephila inaurata madagascariensis</name>
    <dbReference type="NCBI Taxonomy" id="2747483"/>
    <lineage>
        <taxon>Eukaryota</taxon>
        <taxon>Metazoa</taxon>
        <taxon>Ecdysozoa</taxon>
        <taxon>Arthropoda</taxon>
        <taxon>Chelicerata</taxon>
        <taxon>Arachnida</taxon>
        <taxon>Araneae</taxon>
        <taxon>Araneomorphae</taxon>
        <taxon>Entelegynae</taxon>
        <taxon>Araneoidea</taxon>
        <taxon>Nephilidae</taxon>
        <taxon>Trichonephila</taxon>
        <taxon>Trichonephila inaurata</taxon>
    </lineage>
</organism>
<evidence type="ECO:0000259" key="6">
    <source>
        <dbReference type="Pfam" id="PF04116"/>
    </source>
</evidence>
<dbReference type="PANTHER" id="PTHR11863">
    <property type="entry name" value="STEROL DESATURASE"/>
    <property type="match status" value="1"/>
</dbReference>
<feature type="domain" description="Fatty acid hydroxylase" evidence="6">
    <location>
        <begin position="53"/>
        <end position="159"/>
    </location>
</feature>
<dbReference type="GO" id="GO:0016020">
    <property type="term" value="C:membrane"/>
    <property type="evidence" value="ECO:0007669"/>
    <property type="project" value="UniProtKB-SubCell"/>
</dbReference>
<comment type="caution">
    <text evidence="7">The sequence shown here is derived from an EMBL/GenBank/DDBJ whole genome shotgun (WGS) entry which is preliminary data.</text>
</comment>
<protein>
    <submittedName>
        <fullName evidence="7">Very-long-chain aldehyde decarbonylase GL1-11</fullName>
    </submittedName>
</protein>
<comment type="subcellular location">
    <subcellularLocation>
        <location evidence="1">Membrane</location>
    </subcellularLocation>
</comment>
<proteinExistence type="predicted"/>
<evidence type="ECO:0000313" key="8">
    <source>
        <dbReference type="Proteomes" id="UP000886998"/>
    </source>
</evidence>